<gene>
    <name evidence="3" type="ORF">ACE1CA_12560</name>
</gene>
<reference evidence="3 4" key="1">
    <citation type="submission" date="2024-09" db="EMBL/GenBank/DDBJ databases">
        <title>Floridaenema gen nov. (Aerosakkonemataceae, Aerosakkonematales ord. nov., Cyanobacteria) from benthic tropical and subtropical fresh waters, with the description of four new species.</title>
        <authorList>
            <person name="Moretto J.A."/>
            <person name="Berthold D.E."/>
            <person name="Lefler F.W."/>
            <person name="Huang I.-S."/>
            <person name="Laughinghouse H. IV."/>
        </authorList>
    </citation>
    <scope>NUCLEOTIDE SEQUENCE [LARGE SCALE GENOMIC DNA]</scope>
    <source>
        <strain evidence="3 4">BLCC-F167</strain>
    </source>
</reference>
<dbReference type="InterPro" id="IPR025295">
    <property type="entry name" value="eCIS_core_dom"/>
</dbReference>
<dbReference type="Pfam" id="PF13699">
    <property type="entry name" value="eCIS_core"/>
    <property type="match status" value="1"/>
</dbReference>
<feature type="compositionally biased region" description="Polar residues" evidence="1">
    <location>
        <begin position="1"/>
        <end position="19"/>
    </location>
</feature>
<sequence>MADSTSSPTIETPKATSAANPPVQDIQKKVEPETDQSLQMEQRIMKSVGGGNPETPPDRFADALERVPGSSQAGMLRQLQRSYGNQYVGQVIQAKLEVGSPDDIYEREADQVAEQIMRMPEPYGSSPLATEMISPVRVQRLCDECEKELQQKPIQRQTEGGASGVTASASLENSLQQSKRGGSPLSDATRAYMEPRFGEDFSQVRVHTDSTAAQMNRALSSHAFTHGRDIYFGAGRYSPDLDGGKQLLAHELTHVVQQEEFITQTPIQRQDGEVDRPELDESAASEITFTPLEQQSDIYRIRLPNITLMERQNIGSRAWNVLDLDQTLLRIPTEIGVVIEVAGNLRIVINLKVDIDPIYFSNIVIGKRRSDVEDFSFRQSLIWIFLADDPNHTLQDYRRITSDLGEFIGNADLHFGAIIHGSAKIFASLLASASFAGLFELARVVAGLNGAADLEIHPHITTRLEFSLNDEGLNFRHLSLFNNDTTLNFNLNAFLNASLLGWEFLYETLPLIDSTFTHSLNLGTRADVQALNSSGEPEIDLDLQRERERLLGLLSTLKQILEIASIDPTGATGNNDKGISIPLVPGADDELILRLAVGREKVGYAQFENYVGKNIAVFKYYILNRGERVIADDRSNAEGPYYEESPNTSLHSEINIMGKLQEIQMAHPGRVIWVDEIISERKPCGSCMSAIRPRRRGGTRGARDEERSISELIITTQSRMFWLVVPDSDDHVIHNSNLMRKYGQTPPPLEDLRERYPRSGRRRR</sequence>
<dbReference type="EMBL" id="JBHFNT010000106">
    <property type="protein sequence ID" value="MFB2835355.1"/>
    <property type="molecule type" value="Genomic_DNA"/>
</dbReference>
<proteinExistence type="predicted"/>
<name>A0ABV4WJU1_9CYAN</name>
<protein>
    <submittedName>
        <fullName evidence="3">DUF4157 domain-containing protein</fullName>
    </submittedName>
</protein>
<evidence type="ECO:0000259" key="2">
    <source>
        <dbReference type="Pfam" id="PF13699"/>
    </source>
</evidence>
<evidence type="ECO:0000313" key="3">
    <source>
        <dbReference type="EMBL" id="MFB2835355.1"/>
    </source>
</evidence>
<evidence type="ECO:0000313" key="4">
    <source>
        <dbReference type="Proteomes" id="UP001576780"/>
    </source>
</evidence>
<keyword evidence="4" id="KW-1185">Reference proteome</keyword>
<dbReference type="Proteomes" id="UP001576780">
    <property type="component" value="Unassembled WGS sequence"/>
</dbReference>
<dbReference type="RefSeq" id="WP_413277769.1">
    <property type="nucleotide sequence ID" value="NZ_JBHFNT010000106.1"/>
</dbReference>
<feature type="region of interest" description="Disordered" evidence="1">
    <location>
        <begin position="737"/>
        <end position="764"/>
    </location>
</feature>
<evidence type="ECO:0000256" key="1">
    <source>
        <dbReference type="SAM" id="MobiDB-lite"/>
    </source>
</evidence>
<organism evidence="3 4">
    <name type="scientific">Floridaenema evergladense BLCC-F167</name>
    <dbReference type="NCBI Taxonomy" id="3153639"/>
    <lineage>
        <taxon>Bacteria</taxon>
        <taxon>Bacillati</taxon>
        <taxon>Cyanobacteriota</taxon>
        <taxon>Cyanophyceae</taxon>
        <taxon>Oscillatoriophycideae</taxon>
        <taxon>Aerosakkonematales</taxon>
        <taxon>Aerosakkonemataceae</taxon>
        <taxon>Floridanema</taxon>
        <taxon>Floridanema evergladense</taxon>
    </lineage>
</organism>
<accession>A0ABV4WJU1</accession>
<feature type="domain" description="eCIS core" evidence="2">
    <location>
        <begin position="184"/>
        <end position="260"/>
    </location>
</feature>
<comment type="caution">
    <text evidence="3">The sequence shown here is derived from an EMBL/GenBank/DDBJ whole genome shotgun (WGS) entry which is preliminary data.</text>
</comment>
<feature type="region of interest" description="Disordered" evidence="1">
    <location>
        <begin position="1"/>
        <end position="37"/>
    </location>
</feature>